<dbReference type="RefSeq" id="WP_062836614.1">
    <property type="nucleotide sequence ID" value="NZ_BCNV01000005.1"/>
</dbReference>
<proteinExistence type="predicted"/>
<dbReference type="OrthoDB" id="2638892at2"/>
<organism evidence="1 3">
    <name type="scientific">Paenibacillus amylolyticus</name>
    <dbReference type="NCBI Taxonomy" id="1451"/>
    <lineage>
        <taxon>Bacteria</taxon>
        <taxon>Bacillati</taxon>
        <taxon>Bacillota</taxon>
        <taxon>Bacilli</taxon>
        <taxon>Bacillales</taxon>
        <taxon>Paenibacillaceae</taxon>
        <taxon>Paenibacillus</taxon>
    </lineage>
</organism>
<evidence type="ECO:0000313" key="1">
    <source>
        <dbReference type="EMBL" id="GAS84166.1"/>
    </source>
</evidence>
<evidence type="ECO:0000313" key="2">
    <source>
        <dbReference type="EMBL" id="OMF13820.1"/>
    </source>
</evidence>
<name>A0A100VQG0_PAEAM</name>
<sequence>MNSVDKIRFLLLNGEAPEATCYGYMELNRDGHMIALYNNCGEEIDMFGGHEFIRVRALGKFDDEDRDNFYSLLESDGVG</sequence>
<dbReference type="EMBL" id="BCNV01000005">
    <property type="protein sequence ID" value="GAS84166.1"/>
    <property type="molecule type" value="Genomic_DNA"/>
</dbReference>
<dbReference type="AlphaFoldDB" id="A0A100VQG0"/>
<reference evidence="1 3" key="1">
    <citation type="journal article" date="2016" name="Genome Announc.">
        <title>Draft Genome Sequence of Paenibacillus amylolyticus Heshi-A3, Isolated from Fermented Rice Bran in a Japanese Fermented Seafood Dish.</title>
        <authorList>
            <person name="Akuzawa S."/>
            <person name="Nagaoka J."/>
            <person name="Kanekatsu M."/>
            <person name="Kubota E."/>
            <person name="Ohtake R."/>
            <person name="Suzuki T."/>
            <person name="Kanesaki Y."/>
        </authorList>
    </citation>
    <scope>NUCLEOTIDE SEQUENCE [LARGE SCALE GENOMIC DNA]</scope>
    <source>
        <strain evidence="1 3">Heshi-A3</strain>
    </source>
</reference>
<dbReference type="EMBL" id="MRTJ01000004">
    <property type="protein sequence ID" value="OMF13820.1"/>
    <property type="molecule type" value="Genomic_DNA"/>
</dbReference>
<reference evidence="3" key="2">
    <citation type="submission" date="2016-01" db="EMBL/GenBank/DDBJ databases">
        <title>Draft Genome Sequence of Paenibacillus amylolyticus Heshi-A3 that Was Isolated from Fermented Rice Bran with Aging Salted Mackerel, Which Was Named Heshiko as Traditional Fermented Seafood in Japan.</title>
        <authorList>
            <person name="Akuzawa S."/>
            <person name="Nakagawa J."/>
            <person name="Kanekatsu T."/>
            <person name="Kubota E."/>
            <person name="Ohtake R."/>
            <person name="Suzuki T."/>
            <person name="Kanesaki Y."/>
        </authorList>
    </citation>
    <scope>NUCLEOTIDE SEQUENCE [LARGE SCALE GENOMIC DNA]</scope>
    <source>
        <strain evidence="3">Heshi-A3</strain>
    </source>
</reference>
<dbReference type="Proteomes" id="UP000069697">
    <property type="component" value="Unassembled WGS sequence"/>
</dbReference>
<dbReference type="Proteomes" id="UP000187134">
    <property type="component" value="Unassembled WGS sequence"/>
</dbReference>
<gene>
    <name evidence="2" type="ORF">BK131_14255</name>
    <name evidence="1" type="ORF">PAHA3_4269</name>
</gene>
<evidence type="ECO:0000313" key="3">
    <source>
        <dbReference type="Proteomes" id="UP000069697"/>
    </source>
</evidence>
<protein>
    <submittedName>
        <fullName evidence="1">Uncharacterized protein</fullName>
    </submittedName>
</protein>
<comment type="caution">
    <text evidence="1">The sequence shown here is derived from an EMBL/GenBank/DDBJ whole genome shotgun (WGS) entry which is preliminary data.</text>
</comment>
<accession>A0A100VQG0</accession>
<evidence type="ECO:0000313" key="4">
    <source>
        <dbReference type="Proteomes" id="UP000187134"/>
    </source>
</evidence>
<reference evidence="2 4" key="3">
    <citation type="submission" date="2016-11" db="EMBL/GenBank/DDBJ databases">
        <title>Paenibacillus species isolates.</title>
        <authorList>
            <person name="Beno S.M."/>
        </authorList>
    </citation>
    <scope>NUCLEOTIDE SEQUENCE [LARGE SCALE GENOMIC DNA]</scope>
    <source>
        <strain evidence="2 4">FSL H8-0246</strain>
    </source>
</reference>